<dbReference type="AlphaFoldDB" id="A0A292YD67"/>
<dbReference type="PANTHER" id="PTHR34229">
    <property type="entry name" value="METAL TRANSPORT PROTEIN HI_1621-RELATED"/>
    <property type="match status" value="1"/>
</dbReference>
<evidence type="ECO:0000256" key="1">
    <source>
        <dbReference type="ARBA" id="ARBA00004651"/>
    </source>
</evidence>
<dbReference type="Pfam" id="PF01891">
    <property type="entry name" value="CbiM"/>
    <property type="match status" value="1"/>
</dbReference>
<gene>
    <name evidence="8" type="ORF">EFBL_1477</name>
</gene>
<dbReference type="EMBL" id="BDUF01000033">
    <property type="protein sequence ID" value="GAX89852.1"/>
    <property type="molecule type" value="Genomic_DNA"/>
</dbReference>
<keyword evidence="5 7" id="KW-1133">Transmembrane helix</keyword>
<keyword evidence="9" id="KW-1185">Reference proteome</keyword>
<evidence type="ECO:0000256" key="2">
    <source>
        <dbReference type="ARBA" id="ARBA00022448"/>
    </source>
</evidence>
<dbReference type="GO" id="GO:0000041">
    <property type="term" value="P:transition metal ion transport"/>
    <property type="evidence" value="ECO:0007669"/>
    <property type="project" value="InterPro"/>
</dbReference>
<dbReference type="OrthoDB" id="9809846at2"/>
<dbReference type="Proteomes" id="UP000217785">
    <property type="component" value="Unassembled WGS sequence"/>
</dbReference>
<dbReference type="RefSeq" id="WP_096181552.1">
    <property type="nucleotide sequence ID" value="NZ_BDUF01000033.1"/>
</dbReference>
<comment type="subcellular location">
    <subcellularLocation>
        <location evidence="1">Cell membrane</location>
        <topology evidence="1">Multi-pass membrane protein</topology>
    </subcellularLocation>
</comment>
<sequence length="214" mass="22675">MHIPDGFLDTRTWMTLTAVSAVGVSLALKKAKLAMDESRVPLIGITAAFIFASQMINFPVAGATSGHLNGATLAAILFGPWVSVLVMTTVTFIQTLFFQDGGITALGANLFNLGMLTSFIGYGLYRPFAGVRNRNVKLLGVFAASWTAVVVSSAGVAVELALSGTAPLVPAMKAMIGWHSLIGIGEGIVTVTLLRYLMERKTSWNPLLSVNREG</sequence>
<protein>
    <submittedName>
        <fullName evidence="8">Cobalamin biosynthesis protein CbiM</fullName>
    </submittedName>
</protein>
<feature type="transmembrane region" description="Helical" evidence="7">
    <location>
        <begin position="178"/>
        <end position="198"/>
    </location>
</feature>
<evidence type="ECO:0000256" key="4">
    <source>
        <dbReference type="ARBA" id="ARBA00022692"/>
    </source>
</evidence>
<feature type="transmembrane region" description="Helical" evidence="7">
    <location>
        <begin position="136"/>
        <end position="158"/>
    </location>
</feature>
<evidence type="ECO:0000313" key="9">
    <source>
        <dbReference type="Proteomes" id="UP000217785"/>
    </source>
</evidence>
<keyword evidence="2" id="KW-0813">Transport</keyword>
<evidence type="ECO:0000313" key="8">
    <source>
        <dbReference type="EMBL" id="GAX89852.1"/>
    </source>
</evidence>
<comment type="caution">
    <text evidence="8">The sequence shown here is derived from an EMBL/GenBank/DDBJ whole genome shotgun (WGS) entry which is preliminary data.</text>
</comment>
<feature type="transmembrane region" description="Helical" evidence="7">
    <location>
        <begin position="103"/>
        <end position="124"/>
    </location>
</feature>
<proteinExistence type="predicted"/>
<dbReference type="GO" id="GO:0005886">
    <property type="term" value="C:plasma membrane"/>
    <property type="evidence" value="ECO:0007669"/>
    <property type="project" value="UniProtKB-SubCell"/>
</dbReference>
<evidence type="ECO:0000256" key="5">
    <source>
        <dbReference type="ARBA" id="ARBA00022989"/>
    </source>
</evidence>
<dbReference type="PANTHER" id="PTHR34229:SF1">
    <property type="entry name" value="METAL TRANSPORT PROTEIN HI_1621-RELATED"/>
    <property type="match status" value="1"/>
</dbReference>
<evidence type="ECO:0000256" key="7">
    <source>
        <dbReference type="SAM" id="Phobius"/>
    </source>
</evidence>
<name>A0A292YD67_9BACL</name>
<keyword evidence="6 7" id="KW-0472">Membrane</keyword>
<organism evidence="8 9">
    <name type="scientific">Effusibacillus lacus</name>
    <dbReference type="NCBI Taxonomy" id="1348429"/>
    <lineage>
        <taxon>Bacteria</taxon>
        <taxon>Bacillati</taxon>
        <taxon>Bacillota</taxon>
        <taxon>Bacilli</taxon>
        <taxon>Bacillales</taxon>
        <taxon>Alicyclobacillaceae</taxon>
        <taxon>Effusibacillus</taxon>
    </lineage>
</organism>
<reference evidence="9" key="1">
    <citation type="submission" date="2017-07" db="EMBL/GenBank/DDBJ databases">
        <title>Draft genome sequence of Effusibacillus lacus strain skLN1.</title>
        <authorList>
            <person name="Watanabe M."/>
            <person name="Kojima H."/>
            <person name="Fukui M."/>
        </authorList>
    </citation>
    <scope>NUCLEOTIDE SEQUENCE [LARGE SCALE GENOMIC DNA]</scope>
    <source>
        <strain evidence="9">skLN1</strain>
    </source>
</reference>
<keyword evidence="4 7" id="KW-0812">Transmembrane</keyword>
<evidence type="ECO:0000256" key="6">
    <source>
        <dbReference type="ARBA" id="ARBA00023136"/>
    </source>
</evidence>
<dbReference type="InterPro" id="IPR002751">
    <property type="entry name" value="CbiM/NikMN"/>
</dbReference>
<accession>A0A292YD67</accession>
<keyword evidence="3" id="KW-1003">Cell membrane</keyword>
<evidence type="ECO:0000256" key="3">
    <source>
        <dbReference type="ARBA" id="ARBA00022475"/>
    </source>
</evidence>
<feature type="transmembrane region" description="Helical" evidence="7">
    <location>
        <begin position="40"/>
        <end position="61"/>
    </location>
</feature>
<dbReference type="Gene3D" id="1.10.1760.20">
    <property type="match status" value="1"/>
</dbReference>
<feature type="transmembrane region" description="Helical" evidence="7">
    <location>
        <begin position="73"/>
        <end position="97"/>
    </location>
</feature>